<feature type="chain" id="PRO_5013378911" evidence="1">
    <location>
        <begin position="18"/>
        <end position="102"/>
    </location>
</feature>
<comment type="caution">
    <text evidence="2">The sequence shown here is derived from an EMBL/GenBank/DDBJ whole genome shotgun (WGS) entry which is preliminary data.</text>
</comment>
<evidence type="ECO:0000313" key="3">
    <source>
        <dbReference type="Proteomes" id="UP000226431"/>
    </source>
</evidence>
<protein>
    <submittedName>
        <fullName evidence="2">Uncharacterized protein</fullName>
    </submittedName>
</protein>
<organism evidence="2 3">
    <name type="scientific">Ophiocordyceps camponoti-rufipedis</name>
    <dbReference type="NCBI Taxonomy" id="2004952"/>
    <lineage>
        <taxon>Eukaryota</taxon>
        <taxon>Fungi</taxon>
        <taxon>Dikarya</taxon>
        <taxon>Ascomycota</taxon>
        <taxon>Pezizomycotina</taxon>
        <taxon>Sordariomycetes</taxon>
        <taxon>Hypocreomycetidae</taxon>
        <taxon>Hypocreales</taxon>
        <taxon>Ophiocordycipitaceae</taxon>
        <taxon>Ophiocordyceps</taxon>
    </lineage>
</organism>
<name>A0A2C5XSG7_9HYPO</name>
<sequence length="102" mass="11527">MKPTLLLLPFVTTLAFTDPFEPPPLDLSKLPKSPLSCNLESLDLIEPRASPPIDAFKLRKGLLRCDFNKWMGARGYYIWDEIECSSSPTTGGTWLMMPSRPR</sequence>
<evidence type="ECO:0000256" key="1">
    <source>
        <dbReference type="SAM" id="SignalP"/>
    </source>
</evidence>
<dbReference type="EMBL" id="NJES01002180">
    <property type="protein sequence ID" value="PHH58396.1"/>
    <property type="molecule type" value="Genomic_DNA"/>
</dbReference>
<proteinExistence type="predicted"/>
<reference evidence="2 3" key="1">
    <citation type="submission" date="2017-06" db="EMBL/GenBank/DDBJ databases">
        <title>Ant-infecting Ophiocordyceps genomes reveal a high diversity of potential behavioral manipulation genes and a possible major role for enterotoxins.</title>
        <authorList>
            <person name="De Bekker C."/>
            <person name="Evans H.C."/>
            <person name="Brachmann A."/>
            <person name="Hughes D.P."/>
        </authorList>
    </citation>
    <scope>NUCLEOTIDE SEQUENCE [LARGE SCALE GENOMIC DNA]</scope>
    <source>
        <strain evidence="2 3">Map16</strain>
    </source>
</reference>
<keyword evidence="1" id="KW-0732">Signal</keyword>
<dbReference type="AlphaFoldDB" id="A0A2C5XSG7"/>
<evidence type="ECO:0000313" key="2">
    <source>
        <dbReference type="EMBL" id="PHH58396.1"/>
    </source>
</evidence>
<gene>
    <name evidence="2" type="ORF">CDD80_2392</name>
</gene>
<keyword evidence="3" id="KW-1185">Reference proteome</keyword>
<dbReference type="Proteomes" id="UP000226431">
    <property type="component" value="Unassembled WGS sequence"/>
</dbReference>
<accession>A0A2C5XSG7</accession>
<feature type="signal peptide" evidence="1">
    <location>
        <begin position="1"/>
        <end position="17"/>
    </location>
</feature>